<name>A0ABU2KL18_9FLAO</name>
<keyword evidence="2" id="KW-1003">Cell membrane</keyword>
<evidence type="ECO:0000256" key="4">
    <source>
        <dbReference type="ARBA" id="ARBA00022989"/>
    </source>
</evidence>
<evidence type="ECO:0000313" key="8">
    <source>
        <dbReference type="Proteomes" id="UP001182991"/>
    </source>
</evidence>
<keyword evidence="8" id="KW-1185">Reference proteome</keyword>
<protein>
    <submittedName>
        <fullName evidence="7">Oligosaccharide flippase family protein</fullName>
    </submittedName>
</protein>
<comment type="caution">
    <text evidence="7">The sequence shown here is derived from an EMBL/GenBank/DDBJ whole genome shotgun (WGS) entry which is preliminary data.</text>
</comment>
<feature type="transmembrane region" description="Helical" evidence="6">
    <location>
        <begin position="93"/>
        <end position="115"/>
    </location>
</feature>
<gene>
    <name evidence="7" type="ORF">RLT85_11960</name>
</gene>
<feature type="transmembrane region" description="Helical" evidence="6">
    <location>
        <begin position="238"/>
        <end position="259"/>
    </location>
</feature>
<dbReference type="PANTHER" id="PTHR30250">
    <property type="entry name" value="PST FAMILY PREDICTED COLANIC ACID TRANSPORTER"/>
    <property type="match status" value="1"/>
</dbReference>
<evidence type="ECO:0000256" key="1">
    <source>
        <dbReference type="ARBA" id="ARBA00004651"/>
    </source>
</evidence>
<keyword evidence="4 6" id="KW-1133">Transmembrane helix</keyword>
<feature type="transmembrane region" description="Helical" evidence="6">
    <location>
        <begin position="297"/>
        <end position="320"/>
    </location>
</feature>
<dbReference type="InterPro" id="IPR002797">
    <property type="entry name" value="Polysacc_synth"/>
</dbReference>
<sequence>MFKKLKDIFKGKDAKVLLENFISLSALELVGMLLPLITLPYILRVLGFQNYGIIVFAASLIAYFSSLTDFSFNYTATRDVALFKDSQKKLNLIYSKVITIKAIFLLLSFLIITLIVYSYEPFYQNRLVYFLTIPLLLGEALLPNWFFQGIEKMKYITFLSIGIKLFFTVCVFIFIKEETDYWIYPLLQSSGFIGAGIVGQFILLKKYKLKFLWLKPKIILQTIKSNTPIFVNQFVPTLYNNTSTFLLGILTNTTLVGIYNALRTVVRLSIVLIEVLSRVFFPFLNRRKDAFIKYKKLMLMISIGLTLLCLASYKLIFWYLNIEEDNAFVILAILAFGIIGYTIYNVFGVNYFIIRRQDKLVMKNTIISSLIGFVLAFPLIYYFGIIGAAINLSFARWLMGGGLYFKYKMFTKGKL</sequence>
<dbReference type="RefSeq" id="WP_311402281.1">
    <property type="nucleotide sequence ID" value="NZ_JAVRBG010000012.1"/>
</dbReference>
<feature type="transmembrane region" description="Helical" evidence="6">
    <location>
        <begin position="156"/>
        <end position="175"/>
    </location>
</feature>
<organism evidence="7 8">
    <name type="scientific">Mesonia ostreae</name>
    <dbReference type="NCBI Taxonomy" id="861110"/>
    <lineage>
        <taxon>Bacteria</taxon>
        <taxon>Pseudomonadati</taxon>
        <taxon>Bacteroidota</taxon>
        <taxon>Flavobacteriia</taxon>
        <taxon>Flavobacteriales</taxon>
        <taxon>Flavobacteriaceae</taxon>
        <taxon>Mesonia</taxon>
    </lineage>
</organism>
<accession>A0ABU2KL18</accession>
<evidence type="ECO:0000256" key="2">
    <source>
        <dbReference type="ARBA" id="ARBA00022475"/>
    </source>
</evidence>
<proteinExistence type="predicted"/>
<feature type="transmembrane region" description="Helical" evidence="6">
    <location>
        <begin position="48"/>
        <end position="72"/>
    </location>
</feature>
<feature type="transmembrane region" description="Helical" evidence="6">
    <location>
        <begin position="21"/>
        <end position="42"/>
    </location>
</feature>
<keyword evidence="3 6" id="KW-0812">Transmembrane</keyword>
<evidence type="ECO:0000313" key="7">
    <source>
        <dbReference type="EMBL" id="MDT0295344.1"/>
    </source>
</evidence>
<evidence type="ECO:0000256" key="3">
    <source>
        <dbReference type="ARBA" id="ARBA00022692"/>
    </source>
</evidence>
<feature type="transmembrane region" description="Helical" evidence="6">
    <location>
        <begin position="181"/>
        <end position="204"/>
    </location>
</feature>
<dbReference type="PANTHER" id="PTHR30250:SF11">
    <property type="entry name" value="O-ANTIGEN TRANSPORTER-RELATED"/>
    <property type="match status" value="1"/>
</dbReference>
<evidence type="ECO:0000256" key="6">
    <source>
        <dbReference type="SAM" id="Phobius"/>
    </source>
</evidence>
<dbReference type="Pfam" id="PF01943">
    <property type="entry name" value="Polysacc_synt"/>
    <property type="match status" value="1"/>
</dbReference>
<dbReference type="InterPro" id="IPR050833">
    <property type="entry name" value="Poly_Biosynth_Transport"/>
</dbReference>
<dbReference type="EMBL" id="JAVRBG010000012">
    <property type="protein sequence ID" value="MDT0295344.1"/>
    <property type="molecule type" value="Genomic_DNA"/>
</dbReference>
<evidence type="ECO:0000256" key="5">
    <source>
        <dbReference type="ARBA" id="ARBA00023136"/>
    </source>
</evidence>
<dbReference type="Proteomes" id="UP001182991">
    <property type="component" value="Unassembled WGS sequence"/>
</dbReference>
<comment type="subcellular location">
    <subcellularLocation>
        <location evidence="1">Cell membrane</location>
        <topology evidence="1">Multi-pass membrane protein</topology>
    </subcellularLocation>
</comment>
<keyword evidence="5 6" id="KW-0472">Membrane</keyword>
<feature type="transmembrane region" description="Helical" evidence="6">
    <location>
        <begin position="326"/>
        <end position="353"/>
    </location>
</feature>
<feature type="transmembrane region" description="Helical" evidence="6">
    <location>
        <begin position="365"/>
        <end position="383"/>
    </location>
</feature>
<reference evidence="8" key="1">
    <citation type="submission" date="2023-07" db="EMBL/GenBank/DDBJ databases">
        <title>Isolating and identifying novel microbial strains from the Mariana Trench.</title>
        <authorList>
            <person name="Fu H."/>
        </authorList>
    </citation>
    <scope>NUCLEOTIDE SEQUENCE [LARGE SCALE GENOMIC DNA]</scope>
    <source>
        <strain evidence="8">T-y2</strain>
    </source>
</reference>